<comment type="caution">
    <text evidence="1">The sequence shown here is derived from an EMBL/GenBank/DDBJ whole genome shotgun (WGS) entry which is preliminary data.</text>
</comment>
<evidence type="ECO:0000313" key="1">
    <source>
        <dbReference type="EMBL" id="MEI9413294.1"/>
    </source>
</evidence>
<organism evidence="1 2">
    <name type="scientific">Mesorhizobium salmacidum</name>
    <dbReference type="NCBI Taxonomy" id="3015171"/>
    <lineage>
        <taxon>Bacteria</taxon>
        <taxon>Pseudomonadati</taxon>
        <taxon>Pseudomonadota</taxon>
        <taxon>Alphaproteobacteria</taxon>
        <taxon>Hyphomicrobiales</taxon>
        <taxon>Phyllobacteriaceae</taxon>
        <taxon>Mesorhizobium</taxon>
    </lineage>
</organism>
<dbReference type="RefSeq" id="WP_337109605.1">
    <property type="nucleotide sequence ID" value="NZ_JAPYKS010000106.1"/>
</dbReference>
<accession>A0ABU8L5R0</accession>
<dbReference type="EMBL" id="JAPYKS010000106">
    <property type="protein sequence ID" value="MEI9413294.1"/>
    <property type="molecule type" value="Genomic_DNA"/>
</dbReference>
<evidence type="ECO:0000313" key="2">
    <source>
        <dbReference type="Proteomes" id="UP001387293"/>
    </source>
</evidence>
<dbReference type="Proteomes" id="UP001387293">
    <property type="component" value="Unassembled WGS sequence"/>
</dbReference>
<sequence length="59" mass="6431">IGWTNSWPSRVGRKQIRPDVAAPMLSPFMPRIERSLGSAAAPKAANLVRGTMMEHQNSG</sequence>
<reference evidence="1 2" key="1">
    <citation type="submission" date="2022-12" db="EMBL/GenBank/DDBJ databases">
        <authorList>
            <person name="Muema E."/>
        </authorList>
    </citation>
    <scope>NUCLEOTIDE SEQUENCE [LARGE SCALE GENOMIC DNA]</scope>
    <source>
        <strain evidence="2">1326</strain>
    </source>
</reference>
<keyword evidence="2" id="KW-1185">Reference proteome</keyword>
<protein>
    <submittedName>
        <fullName evidence="1">Uncharacterized protein</fullName>
    </submittedName>
</protein>
<proteinExistence type="predicted"/>
<feature type="non-terminal residue" evidence="1">
    <location>
        <position position="1"/>
    </location>
</feature>
<name>A0ABU8L5R0_9HYPH</name>
<gene>
    <name evidence="1" type="ORF">O7A60_31875</name>
</gene>